<dbReference type="Proteomes" id="UP001139534">
    <property type="component" value="Unassembled WGS sequence"/>
</dbReference>
<keyword evidence="4" id="KW-1185">Reference proteome</keyword>
<gene>
    <name evidence="3" type="ORF">M0651_07825</name>
</gene>
<dbReference type="InterPro" id="IPR008599">
    <property type="entry name" value="Diacid_rec"/>
</dbReference>
<comment type="caution">
    <text evidence="3">The sequence shown here is derived from an EMBL/GenBank/DDBJ whole genome shotgun (WGS) entry which is preliminary data.</text>
</comment>
<evidence type="ECO:0000259" key="2">
    <source>
        <dbReference type="Pfam" id="PF13556"/>
    </source>
</evidence>
<dbReference type="AlphaFoldDB" id="A0A9X1XXE9"/>
<evidence type="ECO:0000313" key="4">
    <source>
        <dbReference type="Proteomes" id="UP001139534"/>
    </source>
</evidence>
<feature type="domain" description="Putative sugar diacid recognition" evidence="1">
    <location>
        <begin position="12"/>
        <end position="140"/>
    </location>
</feature>
<dbReference type="InterPro" id="IPR051448">
    <property type="entry name" value="CdaR-like_regulators"/>
</dbReference>
<sequence length="350" mass="39959">MNEEGEASMYELTHIQAQSIVDRMMKDIPYNINIMDRTGMIIGSGNKDRIGTLHHGAVQAIQKRRIVEIFEDEEFVKKGINLPIELNGNIIGVVGISGEVEVTRPFGNILKSAVILLIDNSIAMEKKNVQKNLKQEFFTQVINAETAYTQEMIDQALIYGIQLTRPFQIIYVESPTEIDEHFAISVPFFKMTQTSLCIVVQVADQIEDLQQALEKHYPNTLISMSNWNDKIADGLAQAKSAMRVLKGVYTNQKHISYANCDLIVDMLKSFKNDVRLERLAHVLEQNYELIKTLQIYINCNLNLNETASKLMIHRNTLNYRLNKINQATGKDPKNVMELMELILMLINRVE</sequence>
<dbReference type="PANTHER" id="PTHR33744">
    <property type="entry name" value="CARBOHYDRATE DIACID REGULATOR"/>
    <property type="match status" value="1"/>
</dbReference>
<dbReference type="PANTHER" id="PTHR33744:SF15">
    <property type="entry name" value="CARBOHYDRATE DIACID REGULATOR"/>
    <property type="match status" value="1"/>
</dbReference>
<evidence type="ECO:0000259" key="1">
    <source>
        <dbReference type="Pfam" id="PF05651"/>
    </source>
</evidence>
<organism evidence="3 4">
    <name type="scientific">Paenibacillus mellifer</name>
    <dbReference type="NCBI Taxonomy" id="2937794"/>
    <lineage>
        <taxon>Bacteria</taxon>
        <taxon>Bacillati</taxon>
        <taxon>Bacillota</taxon>
        <taxon>Bacilli</taxon>
        <taxon>Bacillales</taxon>
        <taxon>Paenibacillaceae</taxon>
        <taxon>Paenibacillus</taxon>
    </lineage>
</organism>
<accession>A0A9X1XXE9</accession>
<feature type="domain" description="PucR C-terminal helix-turn-helix" evidence="2">
    <location>
        <begin position="289"/>
        <end position="345"/>
    </location>
</feature>
<evidence type="ECO:0000313" key="3">
    <source>
        <dbReference type="EMBL" id="MCK8487074.1"/>
    </source>
</evidence>
<dbReference type="InterPro" id="IPR025736">
    <property type="entry name" value="PucR_C-HTH_dom"/>
</dbReference>
<dbReference type="Gene3D" id="1.10.10.2840">
    <property type="entry name" value="PucR C-terminal helix-turn-helix domain"/>
    <property type="match status" value="1"/>
</dbReference>
<name>A0A9X1XXE9_9BACL</name>
<dbReference type="InterPro" id="IPR042070">
    <property type="entry name" value="PucR_C-HTH_sf"/>
</dbReference>
<dbReference type="EMBL" id="JALPRK010000005">
    <property type="protein sequence ID" value="MCK8487074.1"/>
    <property type="molecule type" value="Genomic_DNA"/>
</dbReference>
<protein>
    <submittedName>
        <fullName evidence="3">Helix-turn-helix domain-containing protein</fullName>
    </submittedName>
</protein>
<dbReference type="RefSeq" id="WP_248551285.1">
    <property type="nucleotide sequence ID" value="NZ_JALPRK010000005.1"/>
</dbReference>
<dbReference type="Pfam" id="PF05651">
    <property type="entry name" value="Diacid_rec"/>
    <property type="match status" value="1"/>
</dbReference>
<dbReference type="Pfam" id="PF13556">
    <property type="entry name" value="HTH_30"/>
    <property type="match status" value="1"/>
</dbReference>
<proteinExistence type="predicted"/>
<reference evidence="3" key="1">
    <citation type="submission" date="2022-04" db="EMBL/GenBank/DDBJ databases">
        <authorList>
            <person name="Seo M.-J."/>
        </authorList>
    </citation>
    <scope>NUCLEOTIDE SEQUENCE</scope>
    <source>
        <strain evidence="3">MBLB2552</strain>
    </source>
</reference>